<dbReference type="Pfam" id="PF07045">
    <property type="entry name" value="DUF1330"/>
    <property type="match status" value="1"/>
</dbReference>
<dbReference type="PANTHER" id="PTHR41521:SF4">
    <property type="entry name" value="BLR0684 PROTEIN"/>
    <property type="match status" value="1"/>
</dbReference>
<evidence type="ECO:0000313" key="2">
    <source>
        <dbReference type="EMBL" id="GLQ34411.1"/>
    </source>
</evidence>
<dbReference type="EMBL" id="BSNN01000002">
    <property type="protein sequence ID" value="GLQ34411.1"/>
    <property type="molecule type" value="Genomic_DNA"/>
</dbReference>
<reference evidence="3" key="1">
    <citation type="journal article" date="2019" name="Int. J. Syst. Evol. Microbiol.">
        <title>The Global Catalogue of Microorganisms (GCM) 10K type strain sequencing project: providing services to taxonomists for standard genome sequencing and annotation.</title>
        <authorList>
            <consortium name="The Broad Institute Genomics Platform"/>
            <consortium name="The Broad Institute Genome Sequencing Center for Infectious Disease"/>
            <person name="Wu L."/>
            <person name="Ma J."/>
        </authorList>
    </citation>
    <scope>NUCLEOTIDE SEQUENCE [LARGE SCALE GENOMIC DNA]</scope>
    <source>
        <strain evidence="3">NBRC 110140</strain>
    </source>
</reference>
<protein>
    <recommendedName>
        <fullName evidence="1">DUF1330 domain-containing protein</fullName>
    </recommendedName>
</protein>
<gene>
    <name evidence="2" type="ORF">GCM10007939_06940</name>
</gene>
<comment type="caution">
    <text evidence="2">The sequence shown here is derived from an EMBL/GenBank/DDBJ whole genome shotgun (WGS) entry which is preliminary data.</text>
</comment>
<dbReference type="InterPro" id="IPR011008">
    <property type="entry name" value="Dimeric_a/b-barrel"/>
</dbReference>
<evidence type="ECO:0000313" key="3">
    <source>
        <dbReference type="Proteomes" id="UP001156694"/>
    </source>
</evidence>
<dbReference type="RefSeq" id="WP_284376163.1">
    <property type="nucleotide sequence ID" value="NZ_BSNN01000002.1"/>
</dbReference>
<name>A0ABQ5VSS1_9RHOB</name>
<feature type="domain" description="DUF1330" evidence="1">
    <location>
        <begin position="3"/>
        <end position="94"/>
    </location>
</feature>
<dbReference type="InterPro" id="IPR010753">
    <property type="entry name" value="DUF1330"/>
</dbReference>
<keyword evidence="3" id="KW-1185">Reference proteome</keyword>
<dbReference type="SUPFAM" id="SSF54909">
    <property type="entry name" value="Dimeric alpha+beta barrel"/>
    <property type="match status" value="1"/>
</dbReference>
<dbReference type="Proteomes" id="UP001156694">
    <property type="component" value="Unassembled WGS sequence"/>
</dbReference>
<dbReference type="Gene3D" id="3.30.70.100">
    <property type="match status" value="1"/>
</dbReference>
<proteinExistence type="predicted"/>
<evidence type="ECO:0000259" key="1">
    <source>
        <dbReference type="Pfam" id="PF07045"/>
    </source>
</evidence>
<dbReference type="PANTHER" id="PTHR41521">
    <property type="match status" value="1"/>
</dbReference>
<sequence>MAAYVIAQVDVTDPEAYVAYSSKTVEIAAQFGGKFLAKGGPAEQIEGAGRARNVIVEFPDVASAKAFYNAPEYQAILPIALAHSQRELVIVEGV</sequence>
<accession>A0ABQ5VSS1</accession>
<organism evidence="2 3">
    <name type="scientific">Amylibacter marinus</name>
    <dbReference type="NCBI Taxonomy" id="1475483"/>
    <lineage>
        <taxon>Bacteria</taxon>
        <taxon>Pseudomonadati</taxon>
        <taxon>Pseudomonadota</taxon>
        <taxon>Alphaproteobacteria</taxon>
        <taxon>Rhodobacterales</taxon>
        <taxon>Paracoccaceae</taxon>
        <taxon>Amylibacter</taxon>
    </lineage>
</organism>